<evidence type="ECO:0000259" key="12">
    <source>
        <dbReference type="Pfam" id="PF01502"/>
    </source>
</evidence>
<feature type="binding site" evidence="11">
    <location>
        <position position="93"/>
    </location>
    <ligand>
        <name>Mg(2+)</name>
        <dbReference type="ChEBI" id="CHEBI:18420"/>
    </ligand>
</feature>
<comment type="similarity">
    <text evidence="5">In the C-terminal section; belongs to the PRA-PH family.</text>
</comment>
<dbReference type="GO" id="GO:0005737">
    <property type="term" value="C:cytoplasm"/>
    <property type="evidence" value="ECO:0007669"/>
    <property type="project" value="UniProtKB-SubCell"/>
</dbReference>
<dbReference type="EMBL" id="DRKP01000054">
    <property type="protein sequence ID" value="HEB95730.1"/>
    <property type="molecule type" value="Genomic_DNA"/>
</dbReference>
<keyword evidence="8 11" id="KW-0028">Amino-acid biosynthesis</keyword>
<dbReference type="EC" id="3.5.4.19" evidence="11"/>
<keyword evidence="11" id="KW-0460">Magnesium</keyword>
<dbReference type="NCBIfam" id="NF000768">
    <property type="entry name" value="PRK00051.1"/>
    <property type="match status" value="1"/>
</dbReference>
<evidence type="ECO:0000256" key="10">
    <source>
        <dbReference type="ARBA" id="ARBA00023102"/>
    </source>
</evidence>
<name>A0A831RMM1_9GAMM</name>
<keyword evidence="10 11" id="KW-0368">Histidine biosynthesis</keyword>
<evidence type="ECO:0000256" key="1">
    <source>
        <dbReference type="ARBA" id="ARBA00000024"/>
    </source>
</evidence>
<proteinExistence type="inferred from homology"/>
<organism evidence="13">
    <name type="scientific">Sedimenticola thiotaurini</name>
    <dbReference type="NCBI Taxonomy" id="1543721"/>
    <lineage>
        <taxon>Bacteria</taxon>
        <taxon>Pseudomonadati</taxon>
        <taxon>Pseudomonadota</taxon>
        <taxon>Gammaproteobacteria</taxon>
        <taxon>Chromatiales</taxon>
        <taxon>Sedimenticolaceae</taxon>
        <taxon>Sedimenticola</taxon>
    </lineage>
</organism>
<dbReference type="InterPro" id="IPR002496">
    <property type="entry name" value="PRib_AMP_CycHydrolase_dom"/>
</dbReference>
<feature type="binding site" evidence="11">
    <location>
        <position position="95"/>
    </location>
    <ligand>
        <name>Mg(2+)</name>
        <dbReference type="ChEBI" id="CHEBI:18420"/>
    </ligand>
</feature>
<dbReference type="Gene3D" id="4.10.80.70">
    <property type="match status" value="1"/>
</dbReference>
<dbReference type="InterPro" id="IPR038019">
    <property type="entry name" value="PRib_AMP_CycHydrolase_sf"/>
</dbReference>
<comment type="cofactor">
    <cofactor evidence="11">
        <name>Mg(2+)</name>
        <dbReference type="ChEBI" id="CHEBI:18420"/>
    </cofactor>
    <text evidence="11">Binds 1 Mg(2+) ion per subunit.</text>
</comment>
<evidence type="ECO:0000256" key="5">
    <source>
        <dbReference type="ARBA" id="ARBA00007731"/>
    </source>
</evidence>
<accession>A0A831RMM1</accession>
<feature type="binding site" evidence="11">
    <location>
        <position position="92"/>
    </location>
    <ligand>
        <name>Zn(2+)</name>
        <dbReference type="ChEBI" id="CHEBI:29105"/>
        <note>ligand shared between dimeric partners</note>
    </ligand>
</feature>
<evidence type="ECO:0000313" key="13">
    <source>
        <dbReference type="EMBL" id="HEB95730.1"/>
    </source>
</evidence>
<keyword evidence="11" id="KW-0479">Metal-binding</keyword>
<feature type="binding site" evidence="11">
    <location>
        <position position="115"/>
    </location>
    <ligand>
        <name>Zn(2+)</name>
        <dbReference type="ChEBI" id="CHEBI:29105"/>
        <note>ligand shared between dimeric partners</note>
    </ligand>
</feature>
<dbReference type="GO" id="GO:0008270">
    <property type="term" value="F:zinc ion binding"/>
    <property type="evidence" value="ECO:0007669"/>
    <property type="project" value="UniProtKB-UniRule"/>
</dbReference>
<dbReference type="Gene3D" id="3.10.20.810">
    <property type="entry name" value="Phosphoribosyl-AMP cyclohydrolase"/>
    <property type="match status" value="1"/>
</dbReference>
<comment type="cofactor">
    <cofactor evidence="11">
        <name>Zn(2+)</name>
        <dbReference type="ChEBI" id="CHEBI:29105"/>
    </cofactor>
    <text evidence="11">Binds 1 zinc ion per subunit.</text>
</comment>
<evidence type="ECO:0000256" key="11">
    <source>
        <dbReference type="HAMAP-Rule" id="MF_01021"/>
    </source>
</evidence>
<evidence type="ECO:0000256" key="8">
    <source>
        <dbReference type="ARBA" id="ARBA00022605"/>
    </source>
</evidence>
<comment type="pathway">
    <text evidence="3 11">Amino-acid biosynthesis; L-histidine biosynthesis; L-histidine from 5-phospho-alpha-D-ribose 1-diphosphate: step 3/9.</text>
</comment>
<dbReference type="GO" id="GO:0004636">
    <property type="term" value="F:phosphoribosyl-ATP diphosphatase activity"/>
    <property type="evidence" value="ECO:0007669"/>
    <property type="project" value="UniProtKB-EC"/>
</dbReference>
<dbReference type="AlphaFoldDB" id="A0A831RMM1"/>
<dbReference type="InterPro" id="IPR026660">
    <property type="entry name" value="PRA-CH"/>
</dbReference>
<dbReference type="GO" id="GO:0000105">
    <property type="term" value="P:L-histidine biosynthetic process"/>
    <property type="evidence" value="ECO:0007669"/>
    <property type="project" value="UniProtKB-UniRule"/>
</dbReference>
<dbReference type="Pfam" id="PF01502">
    <property type="entry name" value="PRA-CH"/>
    <property type="match status" value="1"/>
</dbReference>
<comment type="subcellular location">
    <subcellularLocation>
        <location evidence="11">Cytoplasm</location>
    </subcellularLocation>
</comment>
<dbReference type="UniPathway" id="UPA00031">
    <property type="reaction ID" value="UER00008"/>
</dbReference>
<protein>
    <recommendedName>
        <fullName evidence="11">Phosphoribosyl-AMP cyclohydrolase</fullName>
        <shortName evidence="11">PRA-CH</shortName>
        <ecNumber evidence="11">3.5.4.19</ecNumber>
    </recommendedName>
</protein>
<comment type="subunit">
    <text evidence="11">Homodimer.</text>
</comment>
<comment type="function">
    <text evidence="11">Catalyzes the hydrolysis of the adenine ring of phosphoribosyl-AMP.</text>
</comment>
<evidence type="ECO:0000256" key="2">
    <source>
        <dbReference type="ARBA" id="ARBA00001460"/>
    </source>
</evidence>
<evidence type="ECO:0000256" key="4">
    <source>
        <dbReference type="ARBA" id="ARBA00005204"/>
    </source>
</evidence>
<dbReference type="SUPFAM" id="SSF141734">
    <property type="entry name" value="HisI-like"/>
    <property type="match status" value="1"/>
</dbReference>
<feature type="domain" description="Phosphoribosyl-AMP cyclohydrolase" evidence="12">
    <location>
        <begin position="44"/>
        <end position="117"/>
    </location>
</feature>
<reference evidence="13" key="1">
    <citation type="journal article" date="2020" name="mSystems">
        <title>Genome- and Community-Level Interaction Insights into Carbon Utilization and Element Cycling Functions of Hydrothermarchaeota in Hydrothermal Sediment.</title>
        <authorList>
            <person name="Zhou Z."/>
            <person name="Liu Y."/>
            <person name="Xu W."/>
            <person name="Pan J."/>
            <person name="Luo Z.H."/>
            <person name="Li M."/>
        </authorList>
    </citation>
    <scope>NUCLEOTIDE SEQUENCE [LARGE SCALE GENOMIC DNA]</scope>
    <source>
        <strain evidence="13">HyVt-443</strain>
    </source>
</reference>
<comment type="caution">
    <text evidence="13">The sequence shown here is derived from an EMBL/GenBank/DDBJ whole genome shotgun (WGS) entry which is preliminary data.</text>
</comment>
<sequence>MKQTESLEPGEGLPLEQAIEQLPFNADGLLPAIAQQYDSGEVLMLAWMNREALRETLATGRVCYWSRSRGRLWRKGESSGQVQRLREMRFDCDGDTILLLVDQTGPACHTGRRSCFYNAVRGDRVEVISRPMIDPKRLYGDAKGKADA</sequence>
<keyword evidence="9 11" id="KW-0378">Hydrolase</keyword>
<dbReference type="Proteomes" id="UP000886251">
    <property type="component" value="Unassembled WGS sequence"/>
</dbReference>
<feature type="binding site" evidence="11">
    <location>
        <position position="108"/>
    </location>
    <ligand>
        <name>Zn(2+)</name>
        <dbReference type="ChEBI" id="CHEBI:29105"/>
        <note>ligand shared between dimeric partners</note>
    </ligand>
</feature>
<evidence type="ECO:0000256" key="6">
    <source>
        <dbReference type="ARBA" id="ARBA00008299"/>
    </source>
</evidence>
<feature type="binding site" evidence="11">
    <location>
        <position position="91"/>
    </location>
    <ligand>
        <name>Mg(2+)</name>
        <dbReference type="ChEBI" id="CHEBI:18420"/>
    </ligand>
</feature>
<keyword evidence="11" id="KW-0862">Zinc</keyword>
<evidence type="ECO:0000256" key="7">
    <source>
        <dbReference type="ARBA" id="ARBA00022490"/>
    </source>
</evidence>
<evidence type="ECO:0000256" key="3">
    <source>
        <dbReference type="ARBA" id="ARBA00005169"/>
    </source>
</evidence>
<evidence type="ECO:0000256" key="9">
    <source>
        <dbReference type="ARBA" id="ARBA00022801"/>
    </source>
</evidence>
<comment type="catalytic activity">
    <reaction evidence="1 11">
        <text>1-(5-phospho-beta-D-ribosyl)-5'-AMP + H2O = 1-(5-phospho-beta-D-ribosyl)-5-[(5-phospho-beta-D-ribosylamino)methylideneamino]imidazole-4-carboxamide</text>
        <dbReference type="Rhea" id="RHEA:20049"/>
        <dbReference type="ChEBI" id="CHEBI:15377"/>
        <dbReference type="ChEBI" id="CHEBI:58435"/>
        <dbReference type="ChEBI" id="CHEBI:59457"/>
        <dbReference type="EC" id="3.5.4.19"/>
    </reaction>
</comment>
<dbReference type="HAMAP" id="MF_01021">
    <property type="entry name" value="HisI"/>
    <property type="match status" value="1"/>
</dbReference>
<dbReference type="PANTHER" id="PTHR42945:SF1">
    <property type="entry name" value="HISTIDINE BIOSYNTHESIS BIFUNCTIONAL PROTEIN HIS7"/>
    <property type="match status" value="1"/>
</dbReference>
<comment type="similarity">
    <text evidence="6">In the N-terminal section; belongs to the PRA-CH family.</text>
</comment>
<gene>
    <name evidence="11 13" type="primary">hisI</name>
    <name evidence="13" type="ORF">ENI96_04780</name>
</gene>
<comment type="pathway">
    <text evidence="4">Amino-acid biosynthesis; L-histidine biosynthesis; L-histidine from 5-phospho-alpha-D-ribose 1-diphosphate: step 2/9.</text>
</comment>
<keyword evidence="7 11" id="KW-0963">Cytoplasm</keyword>
<comment type="similarity">
    <text evidence="11">Belongs to the PRA-CH family.</text>
</comment>
<dbReference type="FunFam" id="3.10.20.810:FF:000001">
    <property type="entry name" value="Histidine biosynthesis bifunctional protein HisIE"/>
    <property type="match status" value="1"/>
</dbReference>
<dbReference type="GO" id="GO:0004635">
    <property type="term" value="F:phosphoribosyl-AMP cyclohydrolase activity"/>
    <property type="evidence" value="ECO:0007669"/>
    <property type="project" value="UniProtKB-UniRule"/>
</dbReference>
<comment type="catalytic activity">
    <reaction evidence="2">
        <text>1-(5-phospho-beta-D-ribosyl)-ATP + H2O = 1-(5-phospho-beta-D-ribosyl)-5'-AMP + diphosphate + H(+)</text>
        <dbReference type="Rhea" id="RHEA:22828"/>
        <dbReference type="ChEBI" id="CHEBI:15377"/>
        <dbReference type="ChEBI" id="CHEBI:15378"/>
        <dbReference type="ChEBI" id="CHEBI:33019"/>
        <dbReference type="ChEBI" id="CHEBI:59457"/>
        <dbReference type="ChEBI" id="CHEBI:73183"/>
        <dbReference type="EC" id="3.6.1.31"/>
    </reaction>
</comment>
<dbReference type="PANTHER" id="PTHR42945">
    <property type="entry name" value="HISTIDINE BIOSYNTHESIS BIFUNCTIONAL PROTEIN"/>
    <property type="match status" value="1"/>
</dbReference>
<dbReference type="GO" id="GO:0000287">
    <property type="term" value="F:magnesium ion binding"/>
    <property type="evidence" value="ECO:0007669"/>
    <property type="project" value="UniProtKB-UniRule"/>
</dbReference>